<dbReference type="InterPro" id="IPR044144">
    <property type="entry name" value="SAF_UxaA/GarD"/>
</dbReference>
<keyword evidence="1" id="KW-0456">Lyase</keyword>
<dbReference type="GO" id="GO:0016829">
    <property type="term" value="F:lyase activity"/>
    <property type="evidence" value="ECO:0007669"/>
    <property type="project" value="UniProtKB-KW"/>
</dbReference>
<gene>
    <name evidence="3" type="ORF">SMC5_09970</name>
</gene>
<dbReference type="Pfam" id="PF08666">
    <property type="entry name" value="SAF"/>
    <property type="match status" value="1"/>
</dbReference>
<dbReference type="AlphaFoldDB" id="A0A398D1M1"/>
<dbReference type="InterPro" id="IPR052172">
    <property type="entry name" value="UxaA_altronate/galactarate_dh"/>
</dbReference>
<reference evidence="3 4" key="1">
    <citation type="submission" date="2018-09" db="EMBL/GenBank/DDBJ databases">
        <title>Discovery and Ecogenomic Context for Candidatus Cryosericales, a Global Caldiserica Order Active in Thawing Permafrost.</title>
        <authorList>
            <person name="Martinez M.A."/>
            <person name="Woodcroft B.J."/>
            <person name="Ignacio Espinoza J.C."/>
            <person name="Zayed A."/>
            <person name="Singleton C.M."/>
            <person name="Boyd J."/>
            <person name="Li Y.-F."/>
            <person name="Purvine S."/>
            <person name="Maughan H."/>
            <person name="Hodgkins S.B."/>
            <person name="Anderson D."/>
            <person name="Sederholm M."/>
            <person name="Temperton B."/>
            <person name="Saleska S.R."/>
            <person name="Tyson G.W."/>
            <person name="Rich V.I."/>
        </authorList>
    </citation>
    <scope>NUCLEOTIDE SEQUENCE [LARGE SCALE GENOMIC DNA]</scope>
    <source>
        <strain evidence="3 4">SMC5</strain>
    </source>
</reference>
<accession>A0A398D1M1</accession>
<proteinExistence type="predicted"/>
<evidence type="ECO:0000256" key="1">
    <source>
        <dbReference type="ARBA" id="ARBA00023239"/>
    </source>
</evidence>
<organism evidence="3 4">
    <name type="scientific">Candidatus Cryosericum odellii</name>
    <dbReference type="NCBI Taxonomy" id="2290917"/>
    <lineage>
        <taxon>Bacteria</taxon>
        <taxon>Pseudomonadati</taxon>
        <taxon>Caldisericota/Cryosericota group</taxon>
        <taxon>Candidatus Cryosericota</taxon>
        <taxon>Candidatus Cryosericia</taxon>
        <taxon>Candidatus Cryosericales</taxon>
        <taxon>Candidatus Cryosericaceae</taxon>
        <taxon>Candidatus Cryosericum</taxon>
    </lineage>
</organism>
<evidence type="ECO:0000259" key="2">
    <source>
        <dbReference type="SMART" id="SM00858"/>
    </source>
</evidence>
<sequence>MKRGLIMNKLDNVATVLDDVAAGETVTIRGLPSIVEISTLEEIPRGHKIALVDIPVGMDVVKYGFPIGYALTDILKGSYVHVHNVGSKRTEE</sequence>
<dbReference type="EMBL" id="QXIU01000245">
    <property type="protein sequence ID" value="RIE07309.1"/>
    <property type="molecule type" value="Genomic_DNA"/>
</dbReference>
<dbReference type="PANTHER" id="PTHR30536:SF5">
    <property type="entry name" value="ALTRONATE DEHYDRATASE"/>
    <property type="match status" value="1"/>
</dbReference>
<dbReference type="OrthoDB" id="9804574at2"/>
<feature type="domain" description="SAF" evidence="2">
    <location>
        <begin position="11"/>
        <end position="86"/>
    </location>
</feature>
<comment type="caution">
    <text evidence="3">The sequence shown here is derived from an EMBL/GenBank/DDBJ whole genome shotgun (WGS) entry which is preliminary data.</text>
</comment>
<dbReference type="CDD" id="cd11613">
    <property type="entry name" value="SAF_AH_GD"/>
    <property type="match status" value="1"/>
</dbReference>
<evidence type="ECO:0000313" key="3">
    <source>
        <dbReference type="EMBL" id="RIE07309.1"/>
    </source>
</evidence>
<dbReference type="Gene3D" id="2.30.130.110">
    <property type="match status" value="1"/>
</dbReference>
<dbReference type="GO" id="GO:0019698">
    <property type="term" value="P:D-galacturonate catabolic process"/>
    <property type="evidence" value="ECO:0007669"/>
    <property type="project" value="TreeGrafter"/>
</dbReference>
<dbReference type="SMART" id="SM00858">
    <property type="entry name" value="SAF"/>
    <property type="match status" value="1"/>
</dbReference>
<dbReference type="PANTHER" id="PTHR30536">
    <property type="entry name" value="ALTRONATE/GALACTARATE DEHYDRATASE"/>
    <property type="match status" value="1"/>
</dbReference>
<evidence type="ECO:0000313" key="4">
    <source>
        <dbReference type="Proteomes" id="UP000266489"/>
    </source>
</evidence>
<name>A0A398D1M1_9BACT</name>
<dbReference type="Proteomes" id="UP000266489">
    <property type="component" value="Unassembled WGS sequence"/>
</dbReference>
<dbReference type="InterPro" id="IPR013974">
    <property type="entry name" value="SAF"/>
</dbReference>
<protein>
    <submittedName>
        <fullName evidence="3">D-galactarate dehydratase</fullName>
    </submittedName>
</protein>